<name>A0A0D0IRK3_9MICO</name>
<evidence type="ECO:0000313" key="4">
    <source>
        <dbReference type="Proteomes" id="UP000032120"/>
    </source>
</evidence>
<dbReference type="OrthoDB" id="5074574at2"/>
<keyword evidence="2" id="KW-0732">Signal</keyword>
<reference evidence="3 4" key="1">
    <citation type="submission" date="2015-01" db="EMBL/GenBank/DDBJ databases">
        <title>Draft genome sequence of Leucobacter komagatae strain VKM ST2845.</title>
        <authorList>
            <person name="Karlyshev A.V."/>
            <person name="Kudryashova E.B."/>
        </authorList>
    </citation>
    <scope>NUCLEOTIDE SEQUENCE [LARGE SCALE GENOMIC DNA]</scope>
    <source>
        <strain evidence="3 4">VKM ST2845</strain>
    </source>
</reference>
<dbReference type="RefSeq" id="WP_042544603.1">
    <property type="nucleotide sequence ID" value="NZ_JXSQ01000016.1"/>
</dbReference>
<gene>
    <name evidence="3" type="ORF">SD72_11465</name>
</gene>
<dbReference type="EMBL" id="JXSQ01000016">
    <property type="protein sequence ID" value="KIP52058.1"/>
    <property type="molecule type" value="Genomic_DNA"/>
</dbReference>
<evidence type="ECO:0000256" key="2">
    <source>
        <dbReference type="SAM" id="SignalP"/>
    </source>
</evidence>
<evidence type="ECO:0000256" key="1">
    <source>
        <dbReference type="SAM" id="MobiDB-lite"/>
    </source>
</evidence>
<feature type="region of interest" description="Disordered" evidence="1">
    <location>
        <begin position="32"/>
        <end position="60"/>
    </location>
</feature>
<evidence type="ECO:0000313" key="3">
    <source>
        <dbReference type="EMBL" id="KIP52058.1"/>
    </source>
</evidence>
<dbReference type="Proteomes" id="UP000032120">
    <property type="component" value="Unassembled WGS sequence"/>
</dbReference>
<comment type="caution">
    <text evidence="3">The sequence shown here is derived from an EMBL/GenBank/DDBJ whole genome shotgun (WGS) entry which is preliminary data.</text>
</comment>
<dbReference type="PROSITE" id="PS51257">
    <property type="entry name" value="PROKAR_LIPOPROTEIN"/>
    <property type="match status" value="1"/>
</dbReference>
<feature type="signal peptide" evidence="2">
    <location>
        <begin position="1"/>
        <end position="26"/>
    </location>
</feature>
<keyword evidence="4" id="KW-1185">Reference proteome</keyword>
<dbReference type="AlphaFoldDB" id="A0A0D0IRK3"/>
<organism evidence="3 4">
    <name type="scientific">Leucobacter komagatae</name>
    <dbReference type="NCBI Taxonomy" id="55969"/>
    <lineage>
        <taxon>Bacteria</taxon>
        <taxon>Bacillati</taxon>
        <taxon>Actinomycetota</taxon>
        <taxon>Actinomycetes</taxon>
        <taxon>Micrococcales</taxon>
        <taxon>Microbacteriaceae</taxon>
        <taxon>Leucobacter</taxon>
    </lineage>
</organism>
<feature type="chain" id="PRO_5039364118" description="DUF3558 domain-containing protein" evidence="2">
    <location>
        <begin position="27"/>
        <end position="220"/>
    </location>
</feature>
<proteinExistence type="predicted"/>
<evidence type="ECO:0008006" key="5">
    <source>
        <dbReference type="Google" id="ProtNLM"/>
    </source>
</evidence>
<sequence length="220" mass="23570">MISRQSASRRPTAVLALLIGVGFALSACTQLQAPASTEPPEPSATAPANPDPAEETPADGEQLDITIPSCDELITPAEARDLFAPDFESGLGPSPESREEIRRSRLGPDAVSAYEQVTEFVPCYWGVPLSGLIEHLFVAELPSDVRAELLTSLRASAYDETSADGIALFSYTFGEPRATTWYGFVGDIWVASFGERGSAPIELVFDKLRAANPDWVAQAP</sequence>
<accession>A0A0D0IRK3</accession>
<protein>
    <recommendedName>
        <fullName evidence="5">DUF3558 domain-containing protein</fullName>
    </recommendedName>
</protein>